<dbReference type="EMBL" id="GISG01021599">
    <property type="protein sequence ID" value="MBA4618666.1"/>
    <property type="molecule type" value="Transcribed_RNA"/>
</dbReference>
<name>A0A7C9CJ08_OPUST</name>
<evidence type="ECO:0000313" key="2">
    <source>
        <dbReference type="EMBL" id="MBA4618666.1"/>
    </source>
</evidence>
<proteinExistence type="predicted"/>
<evidence type="ECO:0008006" key="3">
    <source>
        <dbReference type="Google" id="ProtNLM"/>
    </source>
</evidence>
<dbReference type="PANTHER" id="PTHR38522:SF2">
    <property type="entry name" value="PLASMA MEMBRANE-ASSOCIATED CATION-BINDING PROTEIN 1"/>
    <property type="match status" value="1"/>
</dbReference>
<feature type="region of interest" description="Disordered" evidence="1">
    <location>
        <begin position="136"/>
        <end position="197"/>
    </location>
</feature>
<organism evidence="2">
    <name type="scientific">Opuntia streptacantha</name>
    <name type="common">Prickly pear cactus</name>
    <name type="synonym">Opuntia cardona</name>
    <dbReference type="NCBI Taxonomy" id="393608"/>
    <lineage>
        <taxon>Eukaryota</taxon>
        <taxon>Viridiplantae</taxon>
        <taxon>Streptophyta</taxon>
        <taxon>Embryophyta</taxon>
        <taxon>Tracheophyta</taxon>
        <taxon>Spermatophyta</taxon>
        <taxon>Magnoliopsida</taxon>
        <taxon>eudicotyledons</taxon>
        <taxon>Gunneridae</taxon>
        <taxon>Pentapetalae</taxon>
        <taxon>Caryophyllales</taxon>
        <taxon>Cactineae</taxon>
        <taxon>Cactaceae</taxon>
        <taxon>Opuntioideae</taxon>
        <taxon>Opuntia</taxon>
    </lineage>
</organism>
<reference evidence="2" key="2">
    <citation type="submission" date="2020-07" db="EMBL/GenBank/DDBJ databases">
        <authorList>
            <person name="Vera ALvarez R."/>
            <person name="Arias-Moreno D.M."/>
            <person name="Jimenez-Jacinto V."/>
            <person name="Jimenez-Bremont J.F."/>
            <person name="Swaminathan K."/>
            <person name="Moose S.P."/>
            <person name="Guerrero-Gonzalez M.L."/>
            <person name="Marino-Ramirez L."/>
            <person name="Landsman D."/>
            <person name="Rodriguez-Kessler M."/>
            <person name="Delgado-Sanchez P."/>
        </authorList>
    </citation>
    <scope>NUCLEOTIDE SEQUENCE</scope>
    <source>
        <tissue evidence="2">Cladode</tissue>
    </source>
</reference>
<feature type="compositionally biased region" description="Basic and acidic residues" evidence="1">
    <location>
        <begin position="165"/>
        <end position="197"/>
    </location>
</feature>
<sequence>MGYWKTKVLTKIQKVFGKDNAKKAAAAAEACKSFDETKEEITKQFEGKKTELQPKVIEIYEASSTEIKTLVKEPKEAGLKKHSVKVQKFLEELVKIDFPGTKAVCEATSKYGPAQVPGPVIFVFEKVSMFVATEEKPREVDLQAPAAAEETTTKAEATTVEETEKEIVIEEDKPKEETAPSETEKPAEPESAKDEKP</sequence>
<evidence type="ECO:0000256" key="1">
    <source>
        <dbReference type="SAM" id="MobiDB-lite"/>
    </source>
</evidence>
<dbReference type="Pfam" id="PF05558">
    <property type="entry name" value="DREPP"/>
    <property type="match status" value="1"/>
</dbReference>
<feature type="compositionally biased region" description="Low complexity" evidence="1">
    <location>
        <begin position="146"/>
        <end position="158"/>
    </location>
</feature>
<reference evidence="2" key="1">
    <citation type="journal article" date="2013" name="J. Plant Res.">
        <title>Effect of fungi and light on seed germination of three Opuntia species from semiarid lands of central Mexico.</title>
        <authorList>
            <person name="Delgado-Sanchez P."/>
            <person name="Jimenez-Bremont J.F."/>
            <person name="Guerrero-Gonzalez Mde L."/>
            <person name="Flores J."/>
        </authorList>
    </citation>
    <scope>NUCLEOTIDE SEQUENCE</scope>
    <source>
        <tissue evidence="2">Cladode</tissue>
    </source>
</reference>
<protein>
    <recommendedName>
        <fullName evidence="3">Plasma membrane-associated cation-binding protein 1</fullName>
    </recommendedName>
</protein>
<accession>A0A7C9CJ08</accession>
<dbReference type="AlphaFoldDB" id="A0A7C9CJ08"/>
<dbReference type="GO" id="GO:0005886">
    <property type="term" value="C:plasma membrane"/>
    <property type="evidence" value="ECO:0007669"/>
    <property type="project" value="InterPro"/>
</dbReference>
<dbReference type="InterPro" id="IPR008469">
    <property type="entry name" value="DREPP"/>
</dbReference>
<dbReference type="PANTHER" id="PTHR38522">
    <property type="entry name" value="PLASMA MEMBRANE-ASSOCIATED CATION-BINDING PROTEIN 1"/>
    <property type="match status" value="1"/>
</dbReference>